<dbReference type="EMBL" id="NJHN03000119">
    <property type="protein sequence ID" value="KAH9413749.1"/>
    <property type="molecule type" value="Genomic_DNA"/>
</dbReference>
<dbReference type="Proteomes" id="UP000887458">
    <property type="component" value="Unassembled WGS sequence"/>
</dbReference>
<reference evidence="2 3" key="1">
    <citation type="journal article" date="2018" name="J. Allergy Clin. Immunol.">
        <title>High-quality assembly of Dermatophagoides pteronyssinus genome and transcriptome reveals a wide range of novel allergens.</title>
        <authorList>
            <person name="Liu X.Y."/>
            <person name="Yang K.Y."/>
            <person name="Wang M.Q."/>
            <person name="Kwok J.S."/>
            <person name="Zeng X."/>
            <person name="Yang Z."/>
            <person name="Xiao X.J."/>
            <person name="Lau C.P."/>
            <person name="Li Y."/>
            <person name="Huang Z.M."/>
            <person name="Ba J.G."/>
            <person name="Yim A.K."/>
            <person name="Ouyang C.Y."/>
            <person name="Ngai S.M."/>
            <person name="Chan T.F."/>
            <person name="Leung E.L."/>
            <person name="Liu L."/>
            <person name="Liu Z.G."/>
            <person name="Tsui S.K."/>
        </authorList>
    </citation>
    <scope>NUCLEOTIDE SEQUENCE [LARGE SCALE GENOMIC DNA]</scope>
    <source>
        <strain evidence="2">Derp</strain>
    </source>
</reference>
<sequence length="237" mass="27843">MLPENIDENQIKNWAQNELNLDLNEALIHEMLKKRCLQQVLSYVVCKVKNKRNAQKFFNHATMRNVSQQIDVNNQQFKDVINDYNNEPVLFQSEMIENFDKFYAEIAKSNHTKTMIDKFDCHSEIKNIDGLIEQLRQKIESMETNVFKLDSEHSLSEDSTTEIAKILDMNLKNISDLYQMIRKTSKENMTKINQLDDVQIESSDTTATMNDLKDRLHRIRSSTLSWMAIIDNFTNKN</sequence>
<evidence type="ECO:0000313" key="2">
    <source>
        <dbReference type="EMBL" id="KAH9413749.1"/>
    </source>
</evidence>
<protein>
    <submittedName>
        <fullName evidence="2">Uncharacterized protein</fullName>
    </submittedName>
</protein>
<evidence type="ECO:0000256" key="1">
    <source>
        <dbReference type="SAM" id="Coils"/>
    </source>
</evidence>
<organism evidence="2 3">
    <name type="scientific">Dermatophagoides pteronyssinus</name>
    <name type="common">European house dust mite</name>
    <dbReference type="NCBI Taxonomy" id="6956"/>
    <lineage>
        <taxon>Eukaryota</taxon>
        <taxon>Metazoa</taxon>
        <taxon>Ecdysozoa</taxon>
        <taxon>Arthropoda</taxon>
        <taxon>Chelicerata</taxon>
        <taxon>Arachnida</taxon>
        <taxon>Acari</taxon>
        <taxon>Acariformes</taxon>
        <taxon>Sarcoptiformes</taxon>
        <taxon>Astigmata</taxon>
        <taxon>Psoroptidia</taxon>
        <taxon>Analgoidea</taxon>
        <taxon>Pyroglyphidae</taxon>
        <taxon>Dermatophagoidinae</taxon>
        <taxon>Dermatophagoides</taxon>
    </lineage>
</organism>
<comment type="caution">
    <text evidence="2">The sequence shown here is derived from an EMBL/GenBank/DDBJ whole genome shotgun (WGS) entry which is preliminary data.</text>
</comment>
<feature type="coiled-coil region" evidence="1">
    <location>
        <begin position="125"/>
        <end position="152"/>
    </location>
</feature>
<proteinExistence type="predicted"/>
<evidence type="ECO:0000313" key="3">
    <source>
        <dbReference type="Proteomes" id="UP000887458"/>
    </source>
</evidence>
<gene>
    <name evidence="2" type="ORF">DERP_012082</name>
</gene>
<keyword evidence="3" id="KW-1185">Reference proteome</keyword>
<name>A0ABQ8ITV1_DERPT</name>
<reference evidence="2 3" key="2">
    <citation type="journal article" date="2022" name="Mol. Biol. Evol.">
        <title>Comparative Genomics Reveals Insights into the Divergent Evolution of Astigmatic Mites and Household Pest Adaptations.</title>
        <authorList>
            <person name="Xiong Q."/>
            <person name="Wan A.T."/>
            <person name="Liu X."/>
            <person name="Fung C.S."/>
            <person name="Xiao X."/>
            <person name="Malainual N."/>
            <person name="Hou J."/>
            <person name="Wang L."/>
            <person name="Wang M."/>
            <person name="Yang K.Y."/>
            <person name="Cui Y."/>
            <person name="Leung E.L."/>
            <person name="Nong W."/>
            <person name="Shin S.K."/>
            <person name="Au S.W."/>
            <person name="Jeong K.Y."/>
            <person name="Chew F.T."/>
            <person name="Hui J.H."/>
            <person name="Leung T.F."/>
            <person name="Tungtrongchitr A."/>
            <person name="Zhong N."/>
            <person name="Liu Z."/>
            <person name="Tsui S.K."/>
        </authorList>
    </citation>
    <scope>NUCLEOTIDE SEQUENCE [LARGE SCALE GENOMIC DNA]</scope>
    <source>
        <strain evidence="2">Derp</strain>
    </source>
</reference>
<accession>A0ABQ8ITV1</accession>
<keyword evidence="1" id="KW-0175">Coiled coil</keyword>